<sequence length="887" mass="103587">MILINSLLYLIIYFYCVNAKEVINILINKPDVDANEYLEKYNEMINQYFSMNNINDYDVKFSYCSPVSTDGENLSQIYKNAGSPFSIDVEYAKNFNCTLRELKNVNYDMMILDDRFLYADNSYADFVLLQDEFDFKRFSDFYADYNNYRLNIDDINYHDKDILNDGKLGNKKRLYGLPYELDFDVLYYHSVNEKSKDSLSLKVKDSSFKDNNSSDNNSSEEILSAGFKDNDDLINFFGEFVRYQYNKPIENEISSYNFLYNKESIELYDSFRNYILKLTGNNIEKTLSTTVEEAYLSFLENENKLFRGRASLYKSLKENSNISIKMNSLPDNISVINEKYLVINKNSLKSTDALVKIALILTSKEMQIYRSMEIGSIPTFNFKNGSNESVISYCQINSDMCNLLEKLNPIRIRNIFKKNKFSAHYLETRLIFPSGLKQSLIDPNDNIASKLFMNILDVLNQSTMDKEIEITPVMVVFMILNVFTIAVAVYLIIFMIKVHRNRKHPYIKAMSPQLTNLTIFGILMRIIYPYFYSFVNTRFLCRMSVVLNFFINNLVYIPLFAIIFRIYYIYTNISSVSYGKKLHDRRLIIYISLILIMSLFAYYGISYFDEYNLETDGSLQYYRFLTCVYDFSKHSLISNIYTFILFATMIAMTFKIRSISKKYGDTTFIFFIVLLLLSSFLFEKAFDSFLTNGSNISFSSIILIFIHIIISLITVYFLIGNRLLYIKKHPIKNKEKLVKADFNNINNLFKYIPIRKSGNSSFTLFDSSNKSKNTNSTNTNSIYSSFVKISNSYFNRSEPIINNDSNYRSLAQSLSKYNSEDINFSNNYTNCDSSNNFEINIMEEKNNNSNNNVIDNNNFNENGINNESENNNNNTHYYQILICSLII</sequence>
<dbReference type="PROSITE" id="PS50259">
    <property type="entry name" value="G_PROTEIN_RECEP_F3_4"/>
    <property type="match status" value="1"/>
</dbReference>
<evidence type="ECO:0000256" key="4">
    <source>
        <dbReference type="ARBA" id="ARBA00023136"/>
    </source>
</evidence>
<feature type="transmembrane region" description="Helical" evidence="6">
    <location>
        <begin position="698"/>
        <end position="719"/>
    </location>
</feature>
<keyword evidence="3 6" id="KW-1133">Transmembrane helix</keyword>
<dbReference type="Proteomes" id="UP000193920">
    <property type="component" value="Unassembled WGS sequence"/>
</dbReference>
<keyword evidence="2 6" id="KW-0812">Transmembrane</keyword>
<evidence type="ECO:0000256" key="7">
    <source>
        <dbReference type="SAM" id="SignalP"/>
    </source>
</evidence>
<dbReference type="InterPro" id="IPR050726">
    <property type="entry name" value="mGluR"/>
</dbReference>
<feature type="transmembrane region" description="Helical" evidence="6">
    <location>
        <begin position="666"/>
        <end position="686"/>
    </location>
</feature>
<evidence type="ECO:0000313" key="10">
    <source>
        <dbReference type="Proteomes" id="UP000193920"/>
    </source>
</evidence>
<dbReference type="SUPFAM" id="SSF53850">
    <property type="entry name" value="Periplasmic binding protein-like II"/>
    <property type="match status" value="1"/>
</dbReference>
<dbReference type="PANTHER" id="PTHR24060">
    <property type="entry name" value="METABOTROPIC GLUTAMATE RECEPTOR"/>
    <property type="match status" value="1"/>
</dbReference>
<feature type="transmembrane region" description="Helical" evidence="6">
    <location>
        <begin position="587"/>
        <end position="605"/>
    </location>
</feature>
<gene>
    <name evidence="9" type="ORF">LY90DRAFT_675318</name>
</gene>
<accession>A0A1Y2ANL9</accession>
<keyword evidence="4 6" id="KW-0472">Membrane</keyword>
<evidence type="ECO:0000256" key="5">
    <source>
        <dbReference type="ARBA" id="ARBA00023180"/>
    </source>
</evidence>
<feature type="signal peptide" evidence="7">
    <location>
        <begin position="1"/>
        <end position="19"/>
    </location>
</feature>
<evidence type="ECO:0000256" key="6">
    <source>
        <dbReference type="SAM" id="Phobius"/>
    </source>
</evidence>
<dbReference type="GO" id="GO:0004930">
    <property type="term" value="F:G protein-coupled receptor activity"/>
    <property type="evidence" value="ECO:0007669"/>
    <property type="project" value="InterPro"/>
</dbReference>
<feature type="transmembrane region" description="Helical" evidence="6">
    <location>
        <begin position="545"/>
        <end position="567"/>
    </location>
</feature>
<keyword evidence="7" id="KW-0732">Signal</keyword>
<feature type="transmembrane region" description="Helical" evidence="6">
    <location>
        <begin position="636"/>
        <end position="654"/>
    </location>
</feature>
<feature type="transmembrane region" description="Helical" evidence="6">
    <location>
        <begin position="514"/>
        <end position="533"/>
    </location>
</feature>
<organism evidence="9 10">
    <name type="scientific">Neocallimastix californiae</name>
    <dbReference type="NCBI Taxonomy" id="1754190"/>
    <lineage>
        <taxon>Eukaryota</taxon>
        <taxon>Fungi</taxon>
        <taxon>Fungi incertae sedis</taxon>
        <taxon>Chytridiomycota</taxon>
        <taxon>Chytridiomycota incertae sedis</taxon>
        <taxon>Neocallimastigomycetes</taxon>
        <taxon>Neocallimastigales</taxon>
        <taxon>Neocallimastigaceae</taxon>
        <taxon>Neocallimastix</taxon>
    </lineage>
</organism>
<dbReference type="GO" id="GO:0016020">
    <property type="term" value="C:membrane"/>
    <property type="evidence" value="ECO:0007669"/>
    <property type="project" value="UniProtKB-SubCell"/>
</dbReference>
<protein>
    <recommendedName>
        <fullName evidence="8">G-protein coupled receptors family 3 profile domain-containing protein</fullName>
    </recommendedName>
</protein>
<evidence type="ECO:0000259" key="8">
    <source>
        <dbReference type="PROSITE" id="PS50259"/>
    </source>
</evidence>
<evidence type="ECO:0000256" key="1">
    <source>
        <dbReference type="ARBA" id="ARBA00004141"/>
    </source>
</evidence>
<keyword evidence="10" id="KW-1185">Reference proteome</keyword>
<dbReference type="EMBL" id="MCOG01000226">
    <property type="protein sequence ID" value="ORY24086.1"/>
    <property type="molecule type" value="Genomic_DNA"/>
</dbReference>
<proteinExistence type="predicted"/>
<feature type="chain" id="PRO_5013050567" description="G-protein coupled receptors family 3 profile domain-containing protein" evidence="7">
    <location>
        <begin position="20"/>
        <end position="887"/>
    </location>
</feature>
<evidence type="ECO:0000256" key="2">
    <source>
        <dbReference type="ARBA" id="ARBA00022692"/>
    </source>
</evidence>
<dbReference type="STRING" id="1754190.A0A1Y2ANL9"/>
<reference evidence="9 10" key="1">
    <citation type="submission" date="2016-08" db="EMBL/GenBank/DDBJ databases">
        <title>A Parts List for Fungal Cellulosomes Revealed by Comparative Genomics.</title>
        <authorList>
            <consortium name="DOE Joint Genome Institute"/>
            <person name="Haitjema C.H."/>
            <person name="Gilmore S.P."/>
            <person name="Henske J.K."/>
            <person name="Solomon K.V."/>
            <person name="De Groot R."/>
            <person name="Kuo A."/>
            <person name="Mondo S.J."/>
            <person name="Salamov A.A."/>
            <person name="Labutti K."/>
            <person name="Zhao Z."/>
            <person name="Chiniquy J."/>
            <person name="Barry K."/>
            <person name="Brewer H.M."/>
            <person name="Purvine S.O."/>
            <person name="Wright A.T."/>
            <person name="Boxma B."/>
            <person name="Van Alen T."/>
            <person name="Hackstein J.H."/>
            <person name="Baker S.E."/>
            <person name="Grigoriev I.V."/>
            <person name="O'Malley M.A."/>
        </authorList>
    </citation>
    <scope>NUCLEOTIDE SEQUENCE [LARGE SCALE GENOMIC DNA]</scope>
    <source>
        <strain evidence="9 10">G1</strain>
    </source>
</reference>
<dbReference type="AlphaFoldDB" id="A0A1Y2ANL9"/>
<feature type="transmembrane region" description="Helical" evidence="6">
    <location>
        <begin position="470"/>
        <end position="493"/>
    </location>
</feature>
<comment type="caution">
    <text evidence="9">The sequence shown here is derived from an EMBL/GenBank/DDBJ whole genome shotgun (WGS) entry which is preliminary data.</text>
</comment>
<name>A0A1Y2ANL9_9FUNG</name>
<dbReference type="InterPro" id="IPR017978">
    <property type="entry name" value="GPCR_3_C"/>
</dbReference>
<evidence type="ECO:0000256" key="3">
    <source>
        <dbReference type="ARBA" id="ARBA00022989"/>
    </source>
</evidence>
<dbReference type="Pfam" id="PF00003">
    <property type="entry name" value="7tm_3"/>
    <property type="match status" value="1"/>
</dbReference>
<keyword evidence="5" id="KW-0325">Glycoprotein</keyword>
<comment type="subcellular location">
    <subcellularLocation>
        <location evidence="1">Membrane</location>
        <topology evidence="1">Multi-pass membrane protein</topology>
    </subcellularLocation>
</comment>
<feature type="domain" description="G-protein coupled receptors family 3 profile" evidence="8">
    <location>
        <begin position="476"/>
        <end position="733"/>
    </location>
</feature>
<evidence type="ECO:0000313" key="9">
    <source>
        <dbReference type="EMBL" id="ORY24086.1"/>
    </source>
</evidence>